<name>A0A951QHM0_9CYAN</name>
<proteinExistence type="predicted"/>
<organism evidence="2 3">
    <name type="scientific">Drouetiella hepatica Uher 2000/2452</name>
    <dbReference type="NCBI Taxonomy" id="904376"/>
    <lineage>
        <taxon>Bacteria</taxon>
        <taxon>Bacillati</taxon>
        <taxon>Cyanobacteriota</taxon>
        <taxon>Cyanophyceae</taxon>
        <taxon>Oculatellales</taxon>
        <taxon>Oculatellaceae</taxon>
        <taxon>Drouetiella</taxon>
    </lineage>
</organism>
<reference evidence="2" key="2">
    <citation type="journal article" date="2022" name="Microbiol. Resour. Announc.">
        <title>Metagenome Sequencing to Explore Phylogenomics of Terrestrial Cyanobacteria.</title>
        <authorList>
            <person name="Ward R.D."/>
            <person name="Stajich J.E."/>
            <person name="Johansen J.R."/>
            <person name="Huntemann M."/>
            <person name="Clum A."/>
            <person name="Foster B."/>
            <person name="Foster B."/>
            <person name="Roux S."/>
            <person name="Palaniappan K."/>
            <person name="Varghese N."/>
            <person name="Mukherjee S."/>
            <person name="Reddy T.B.K."/>
            <person name="Daum C."/>
            <person name="Copeland A."/>
            <person name="Chen I.A."/>
            <person name="Ivanova N.N."/>
            <person name="Kyrpides N.C."/>
            <person name="Shapiro N."/>
            <person name="Eloe-Fadrosh E.A."/>
            <person name="Pietrasiak N."/>
        </authorList>
    </citation>
    <scope>NUCLEOTIDE SEQUENCE</scope>
    <source>
        <strain evidence="2">UHER 2000/2452</strain>
    </source>
</reference>
<dbReference type="Proteomes" id="UP000757435">
    <property type="component" value="Unassembled WGS sequence"/>
</dbReference>
<dbReference type="AlphaFoldDB" id="A0A951QHM0"/>
<gene>
    <name evidence="2" type="ORF">KME15_25070</name>
</gene>
<dbReference type="PANTHER" id="PTHR30007:SF1">
    <property type="entry name" value="BLR1914 PROTEIN"/>
    <property type="match status" value="1"/>
</dbReference>
<dbReference type="GO" id="GO:0003677">
    <property type="term" value="F:DNA binding"/>
    <property type="evidence" value="ECO:0007669"/>
    <property type="project" value="InterPro"/>
</dbReference>
<dbReference type="PANTHER" id="PTHR30007">
    <property type="entry name" value="PHP DOMAIN PROTEIN"/>
    <property type="match status" value="1"/>
</dbReference>
<protein>
    <submittedName>
        <fullName evidence="2">IS5 family transposase</fullName>
    </submittedName>
</protein>
<dbReference type="Pfam" id="PF01609">
    <property type="entry name" value="DDE_Tnp_1"/>
    <property type="match status" value="1"/>
</dbReference>
<feature type="domain" description="Transposase IS4-like" evidence="1">
    <location>
        <begin position="12"/>
        <end position="191"/>
    </location>
</feature>
<evidence type="ECO:0000313" key="2">
    <source>
        <dbReference type="EMBL" id="MBW4661950.1"/>
    </source>
</evidence>
<dbReference type="NCBIfam" id="NF033580">
    <property type="entry name" value="transpos_IS5_3"/>
    <property type="match status" value="1"/>
</dbReference>
<dbReference type="GO" id="GO:0004803">
    <property type="term" value="F:transposase activity"/>
    <property type="evidence" value="ECO:0007669"/>
    <property type="project" value="InterPro"/>
</dbReference>
<dbReference type="GO" id="GO:0006313">
    <property type="term" value="P:DNA transposition"/>
    <property type="evidence" value="ECO:0007669"/>
    <property type="project" value="InterPro"/>
</dbReference>
<evidence type="ECO:0000313" key="3">
    <source>
        <dbReference type="Proteomes" id="UP000757435"/>
    </source>
</evidence>
<reference evidence="2" key="1">
    <citation type="submission" date="2021-05" db="EMBL/GenBank/DDBJ databases">
        <authorList>
            <person name="Pietrasiak N."/>
            <person name="Ward R."/>
            <person name="Stajich J.E."/>
            <person name="Kurbessoian T."/>
        </authorList>
    </citation>
    <scope>NUCLEOTIDE SEQUENCE</scope>
    <source>
        <strain evidence="2">UHER 2000/2452</strain>
    </source>
</reference>
<comment type="caution">
    <text evidence="2">The sequence shown here is derived from an EMBL/GenBank/DDBJ whole genome shotgun (WGS) entry which is preliminary data.</text>
</comment>
<evidence type="ECO:0000259" key="1">
    <source>
        <dbReference type="Pfam" id="PF01609"/>
    </source>
</evidence>
<sequence length="196" mass="22628">MGRALDWELHQVDGSVIRAHQHAAGAIREAIDPLSMFSPTEQVQQREALGWSKGGFSTKIHLRCDGNGLPITFVVTVGQRHEAVVFESLMEQGAIKRAGSGRPRIRPKRVVADKGYSSGKIRHYLRRRGIRFTIPRKATEKHRGKFDKTLYRQRNRVERCFNRLKQFRRVATRYEKKAENYLAMLTLASIVLWLQF</sequence>
<accession>A0A951QHM0</accession>
<dbReference type="EMBL" id="JAHHHD010000050">
    <property type="protein sequence ID" value="MBW4661950.1"/>
    <property type="molecule type" value="Genomic_DNA"/>
</dbReference>
<dbReference type="InterPro" id="IPR002559">
    <property type="entry name" value="Transposase_11"/>
</dbReference>